<gene>
    <name evidence="1" type="ORF">DEA37_0013114</name>
</gene>
<name>A0A5J4NKR0_9TREM</name>
<proteinExistence type="predicted"/>
<comment type="caution">
    <text evidence="1">The sequence shown here is derived from an EMBL/GenBank/DDBJ whole genome shotgun (WGS) entry which is preliminary data.</text>
</comment>
<organism evidence="1 2">
    <name type="scientific">Paragonimus westermani</name>
    <dbReference type="NCBI Taxonomy" id="34504"/>
    <lineage>
        <taxon>Eukaryota</taxon>
        <taxon>Metazoa</taxon>
        <taxon>Spiralia</taxon>
        <taxon>Lophotrochozoa</taxon>
        <taxon>Platyhelminthes</taxon>
        <taxon>Trematoda</taxon>
        <taxon>Digenea</taxon>
        <taxon>Plagiorchiida</taxon>
        <taxon>Troglotremata</taxon>
        <taxon>Troglotrematidae</taxon>
        <taxon>Paragonimus</taxon>
    </lineage>
</organism>
<dbReference type="EMBL" id="QNGE01002134">
    <property type="protein sequence ID" value="KAA3676137.1"/>
    <property type="molecule type" value="Genomic_DNA"/>
</dbReference>
<dbReference type="AlphaFoldDB" id="A0A5J4NKR0"/>
<sequence length="79" mass="9040">MGGDPTLILSLVRWARIGSSRLAGDDDHIDRLNYQITSLLLLLLVALTGMRQYLCKCVPNFMVVCSKNFIFYFHDQLTF</sequence>
<evidence type="ECO:0000313" key="2">
    <source>
        <dbReference type="Proteomes" id="UP000324629"/>
    </source>
</evidence>
<keyword evidence="2" id="KW-1185">Reference proteome</keyword>
<dbReference type="Proteomes" id="UP000324629">
    <property type="component" value="Unassembled WGS sequence"/>
</dbReference>
<reference evidence="1 2" key="1">
    <citation type="journal article" date="2019" name="Gigascience">
        <title>Whole-genome sequence of the oriental lung fluke Paragonimus westermani.</title>
        <authorList>
            <person name="Oey H."/>
            <person name="Zakrzewski M."/>
            <person name="Narain K."/>
            <person name="Devi K.R."/>
            <person name="Agatsuma T."/>
            <person name="Nawaratna S."/>
            <person name="Gobert G.N."/>
            <person name="Jones M.K."/>
            <person name="Ragan M.A."/>
            <person name="McManus D.P."/>
            <person name="Krause L."/>
        </authorList>
    </citation>
    <scope>NUCLEOTIDE SEQUENCE [LARGE SCALE GENOMIC DNA]</scope>
    <source>
        <strain evidence="1 2">IND2009</strain>
    </source>
</reference>
<accession>A0A5J4NKR0</accession>
<protein>
    <submittedName>
        <fullName evidence="1">Uncharacterized protein</fullName>
    </submittedName>
</protein>
<evidence type="ECO:0000313" key="1">
    <source>
        <dbReference type="EMBL" id="KAA3676137.1"/>
    </source>
</evidence>